<name>A0ABY7NJB5_9SPHN</name>
<keyword evidence="4" id="KW-1185">Reference proteome</keyword>
<dbReference type="Pfam" id="PF07238">
    <property type="entry name" value="PilZ"/>
    <property type="match status" value="1"/>
</dbReference>
<protein>
    <submittedName>
        <fullName evidence="3">PilZ domain-containing protein</fullName>
    </submittedName>
</protein>
<proteinExistence type="predicted"/>
<organism evidence="3 4">
    <name type="scientific">Sphingomonas abietis</name>
    <dbReference type="NCBI Taxonomy" id="3012344"/>
    <lineage>
        <taxon>Bacteria</taxon>
        <taxon>Pseudomonadati</taxon>
        <taxon>Pseudomonadota</taxon>
        <taxon>Alphaproteobacteria</taxon>
        <taxon>Sphingomonadales</taxon>
        <taxon>Sphingomonadaceae</taxon>
        <taxon>Sphingomonas</taxon>
    </lineage>
</organism>
<sequence>MQAVIEVRRDDPRRESRHFAHRDGEIEPAGSNSVSGVVTDLSRSGFRIVVDEPLAAESVVWLKVGGHGPFMARVVWYDGTAAGCEFAGKLQPELVERLLQA</sequence>
<dbReference type="SUPFAM" id="SSF141371">
    <property type="entry name" value="PilZ domain-like"/>
    <property type="match status" value="1"/>
</dbReference>
<dbReference type="RefSeq" id="WP_270076275.1">
    <property type="nucleotide sequence ID" value="NZ_CP115174.1"/>
</dbReference>
<evidence type="ECO:0000313" key="3">
    <source>
        <dbReference type="EMBL" id="WBO21627.1"/>
    </source>
</evidence>
<feature type="domain" description="PilZ" evidence="2">
    <location>
        <begin position="13"/>
        <end position="98"/>
    </location>
</feature>
<reference evidence="3 4" key="1">
    <citation type="submission" date="2022-12" db="EMBL/GenBank/DDBJ databases">
        <title>Sphingomonas abieness sp. nov., an endophytic bacterium isolated from Abies koreana.</title>
        <authorList>
            <person name="Jiang L."/>
            <person name="Lee J."/>
        </authorList>
    </citation>
    <scope>NUCLEOTIDE SEQUENCE [LARGE SCALE GENOMIC DNA]</scope>
    <source>
        <strain evidence="4">PAMB 00755</strain>
    </source>
</reference>
<dbReference type="EMBL" id="CP115174">
    <property type="protein sequence ID" value="WBO21627.1"/>
    <property type="molecule type" value="Genomic_DNA"/>
</dbReference>
<gene>
    <name evidence="3" type="ORF">PBT88_15800</name>
</gene>
<feature type="compositionally biased region" description="Basic and acidic residues" evidence="1">
    <location>
        <begin position="1"/>
        <end position="25"/>
    </location>
</feature>
<evidence type="ECO:0000313" key="4">
    <source>
        <dbReference type="Proteomes" id="UP001210865"/>
    </source>
</evidence>
<evidence type="ECO:0000259" key="2">
    <source>
        <dbReference type="Pfam" id="PF07238"/>
    </source>
</evidence>
<evidence type="ECO:0000256" key="1">
    <source>
        <dbReference type="SAM" id="MobiDB-lite"/>
    </source>
</evidence>
<dbReference type="Proteomes" id="UP001210865">
    <property type="component" value="Chromosome"/>
</dbReference>
<dbReference type="InterPro" id="IPR009875">
    <property type="entry name" value="PilZ_domain"/>
</dbReference>
<feature type="region of interest" description="Disordered" evidence="1">
    <location>
        <begin position="1"/>
        <end position="36"/>
    </location>
</feature>
<accession>A0ABY7NJB5</accession>